<dbReference type="Proteomes" id="UP001285263">
    <property type="component" value="Unassembled WGS sequence"/>
</dbReference>
<dbReference type="EMBL" id="JAXCLA010000010">
    <property type="protein sequence ID" value="MDY0748523.1"/>
    <property type="molecule type" value="Genomic_DNA"/>
</dbReference>
<proteinExistence type="predicted"/>
<accession>A0ABU5DQC1</accession>
<reference evidence="1 2" key="1">
    <citation type="submission" date="2023-11" db="EMBL/GenBank/DDBJ databases">
        <title>Paucibacter sp. nov., isolated from fresh soil in Korea.</title>
        <authorList>
            <person name="Le N.T.T."/>
        </authorList>
    </citation>
    <scope>NUCLEOTIDE SEQUENCE [LARGE SCALE GENOMIC DNA]</scope>
    <source>
        <strain evidence="1 2">R3-3</strain>
    </source>
</reference>
<evidence type="ECO:0000313" key="2">
    <source>
        <dbReference type="Proteomes" id="UP001285263"/>
    </source>
</evidence>
<dbReference type="RefSeq" id="WP_320426487.1">
    <property type="nucleotide sequence ID" value="NZ_JAXCLA010000010.1"/>
</dbReference>
<name>A0ABU5DQC1_9BURK</name>
<evidence type="ECO:0000313" key="1">
    <source>
        <dbReference type="EMBL" id="MDY0748523.1"/>
    </source>
</evidence>
<keyword evidence="2" id="KW-1185">Reference proteome</keyword>
<comment type="caution">
    <text evidence="1">The sequence shown here is derived from an EMBL/GenBank/DDBJ whole genome shotgun (WGS) entry which is preliminary data.</text>
</comment>
<sequence length="77" mass="8324">MARSAAQVNVALLKALGVEDLTNVFGATLRMEPLAYPVLTVERRILDGGDVVVRLERLRLGVIDDDSQRPAPESAHG</sequence>
<protein>
    <submittedName>
        <fullName evidence="1">Uncharacterized protein</fullName>
    </submittedName>
</protein>
<gene>
    <name evidence="1" type="ORF">SNE35_28745</name>
</gene>
<organism evidence="1 2">
    <name type="scientific">Roseateles agri</name>
    <dbReference type="NCBI Taxonomy" id="3098619"/>
    <lineage>
        <taxon>Bacteria</taxon>
        <taxon>Pseudomonadati</taxon>
        <taxon>Pseudomonadota</taxon>
        <taxon>Betaproteobacteria</taxon>
        <taxon>Burkholderiales</taxon>
        <taxon>Sphaerotilaceae</taxon>
        <taxon>Roseateles</taxon>
    </lineage>
</organism>